<dbReference type="GO" id="GO:0005096">
    <property type="term" value="F:GTPase activator activity"/>
    <property type="evidence" value="ECO:0000318"/>
    <property type="project" value="GO_Central"/>
</dbReference>
<feature type="region of interest" description="Disordered" evidence="6">
    <location>
        <begin position="227"/>
        <end position="250"/>
    </location>
</feature>
<evidence type="ECO:0008006" key="11">
    <source>
        <dbReference type="Google" id="ProtNLM"/>
    </source>
</evidence>
<keyword evidence="2" id="KW-0479">Metal-binding</keyword>
<accession>Q5KAL5</accession>
<dbReference type="RefSeq" id="XP_024513667.1">
    <property type="nucleotide sequence ID" value="XM_024657944.1"/>
</dbReference>
<reference evidence="9 10" key="1">
    <citation type="journal article" date="2005" name="Science">
        <title>The genome of the basidiomycetous yeast and human pathogen Cryptococcus neoformans.</title>
        <authorList>
            <person name="Loftus B.J."/>
            <person name="Fung E."/>
            <person name="Roncaglia P."/>
            <person name="Rowley D."/>
            <person name="Amedeo P."/>
            <person name="Bruno D."/>
            <person name="Vamathevan J."/>
            <person name="Miranda M."/>
            <person name="Anderson I.J."/>
            <person name="Fraser J.A."/>
            <person name="Allen J.E."/>
            <person name="Bosdet I.E."/>
            <person name="Brent M.R."/>
            <person name="Chiu R."/>
            <person name="Doering T.L."/>
            <person name="Donlin M.J."/>
            <person name="D'Souza C.A."/>
            <person name="Fox D.S."/>
            <person name="Grinberg V."/>
            <person name="Fu J."/>
            <person name="Fukushima M."/>
            <person name="Haas B.J."/>
            <person name="Huang J.C."/>
            <person name="Janbon G."/>
            <person name="Jones S.J."/>
            <person name="Koo H.L."/>
            <person name="Krzywinski M.I."/>
            <person name="Kwon-Chung J.K."/>
            <person name="Lengeler K.B."/>
            <person name="Maiti R."/>
            <person name="Marra M.A."/>
            <person name="Marra R.E."/>
            <person name="Mathewson C.A."/>
            <person name="Mitchell T.G."/>
            <person name="Pertea M."/>
            <person name="Riggs F.R."/>
            <person name="Salzberg S.L."/>
            <person name="Schein J.E."/>
            <person name="Shvartsbeyn A."/>
            <person name="Shin H."/>
            <person name="Shumway M."/>
            <person name="Specht C.A."/>
            <person name="Suh B.B."/>
            <person name="Tenney A."/>
            <person name="Utterback T.R."/>
            <person name="Wickes B.L."/>
            <person name="Wortman J.R."/>
            <person name="Wye N.H."/>
            <person name="Kronstad J.W."/>
            <person name="Lodge J.K."/>
            <person name="Heitman J."/>
            <person name="Davis R.W."/>
            <person name="Fraser C.M."/>
            <person name="Hyman R.W."/>
        </authorList>
    </citation>
    <scope>NUCLEOTIDE SEQUENCE [LARGE SCALE GENOMIC DNA]</scope>
    <source>
        <strain evidence="10">JEC21 / ATCC MYA-565</strain>
    </source>
</reference>
<dbReference type="PANTHER" id="PTHR45705">
    <property type="entry name" value="FI20236P1"/>
    <property type="match status" value="1"/>
</dbReference>
<evidence type="ECO:0000256" key="5">
    <source>
        <dbReference type="PROSITE-ProRule" id="PRU00288"/>
    </source>
</evidence>
<feature type="domain" description="Arf-GAP" evidence="8">
    <location>
        <begin position="1053"/>
        <end position="1178"/>
    </location>
</feature>
<feature type="compositionally biased region" description="Polar residues" evidence="6">
    <location>
        <begin position="48"/>
        <end position="60"/>
    </location>
</feature>
<dbReference type="PROSITE" id="PS50003">
    <property type="entry name" value="PH_DOMAIN"/>
    <property type="match status" value="1"/>
</dbReference>
<dbReference type="Proteomes" id="UP000002149">
    <property type="component" value="Chromosome 10"/>
</dbReference>
<dbReference type="GO" id="GO:0005737">
    <property type="term" value="C:cytoplasm"/>
    <property type="evidence" value="ECO:0000318"/>
    <property type="project" value="GO_Central"/>
</dbReference>
<dbReference type="PANTHER" id="PTHR45705:SF14">
    <property type="entry name" value="ARF-GAP DOMAIN-CONTAINING PROTEIN"/>
    <property type="match status" value="1"/>
</dbReference>
<dbReference type="OrthoDB" id="10266696at2759"/>
<dbReference type="SUPFAM" id="SSF50729">
    <property type="entry name" value="PH domain-like"/>
    <property type="match status" value="1"/>
</dbReference>
<dbReference type="InterPro" id="IPR037278">
    <property type="entry name" value="ARFGAP/RecO"/>
</dbReference>
<gene>
    <name evidence="9" type="ordered locus">CNJ01270</name>
</gene>
<dbReference type="Gene3D" id="2.30.29.30">
    <property type="entry name" value="Pleckstrin-homology domain (PH domain)/Phosphotyrosine-binding domain (PTB)"/>
    <property type="match status" value="1"/>
</dbReference>
<dbReference type="SMART" id="SM00105">
    <property type="entry name" value="ArfGap"/>
    <property type="match status" value="1"/>
</dbReference>
<feature type="compositionally biased region" description="Polar residues" evidence="6">
    <location>
        <begin position="1"/>
        <end position="10"/>
    </location>
</feature>
<feature type="compositionally biased region" description="Polar residues" evidence="6">
    <location>
        <begin position="227"/>
        <end position="249"/>
    </location>
</feature>
<keyword evidence="1" id="KW-0343">GTPase activation</keyword>
<evidence type="ECO:0000256" key="4">
    <source>
        <dbReference type="ARBA" id="ARBA00022833"/>
    </source>
</evidence>
<proteinExistence type="predicted"/>
<feature type="compositionally biased region" description="Polar residues" evidence="6">
    <location>
        <begin position="332"/>
        <end position="342"/>
    </location>
</feature>
<dbReference type="Gene3D" id="1.10.220.150">
    <property type="entry name" value="Arf GTPase activating protein"/>
    <property type="match status" value="1"/>
</dbReference>
<dbReference type="InParanoid" id="Q5KAL5"/>
<feature type="compositionally biased region" description="Basic residues" evidence="6">
    <location>
        <begin position="1016"/>
        <end position="1025"/>
    </location>
</feature>
<dbReference type="HOGENOM" id="CLU_291019_0_0_1"/>
<keyword evidence="10" id="KW-1185">Reference proteome</keyword>
<keyword evidence="3 5" id="KW-0863">Zinc-finger</keyword>
<dbReference type="KEGG" id="cne:CNJ01270"/>
<feature type="compositionally biased region" description="Polar residues" evidence="6">
    <location>
        <begin position="20"/>
        <end position="31"/>
    </location>
</feature>
<name>Q5KAL5_CRYD1</name>
<keyword evidence="4" id="KW-0862">Zinc</keyword>
<dbReference type="eggNOG" id="KOG0703">
    <property type="taxonomic scope" value="Eukaryota"/>
</dbReference>
<sequence length="1185" mass="127609">MPGSQPTMSHIQVPFPSASPLKSPTTLSTASSDDDYPTISYPDHGDESTNNTPRASSGNISSQPSRGVSSSSASVRDTLLPIQPMPDSLLLKHTFSALDGSATTLKRFSKSVLAYAAVVHTLSEQLEKAEDDLFGAVGELGLWLETGYGVQTDKQKGGVWDQDGIRKVNREKRRREREEMNVRVEQGLKDVKAHLKRRGLAGGGAQTKYESSAKQFYHATGVYLAPQSPTLPSHTQQTSGSSAPASGNLQPAHDMAQSVRLAQWDLTRYTHHSLLLSAVPPSSEECLNLLVALYGWVASMLNEQPGFVKEIDEDALAAIRQSSHVRPHQLRRSSSPAQSNQQLKSTLSSCLSQLSNTRASLLSAWARRDDQTRLLQEAAAKRQSEYESICADEPSGAKLGEGLGLGNIGSGNAMASVSSSGVEHKKQKKHKFGRSMGGRLKDFLSSSSSSHSVAAISPVSERPFRASFDGYMRTDRRNEGVTRVSTTGIVKLPTHSEVLDQPTIVTSPTFISPTTASTPAIMNSPLSAFTPTSPTLTVPYPSGASSMPPPPPPKEYARPYMPSRHSVHMPSGDYISPYIASTSASGSSDYDASLRLPSPFESSPDLRLSVGSGDKVRHSMDSSRPVSGTSYSRTSPNPSMTSVSPHPVPKIGLGHPSAAAILGTVNVGVGGVGGLGAGGDEDELREEAGRKKEGVLWGLGTWEGLTKGSGSKGKWEKYWVVLDHSSIYEYRDISGPPGGAHAVIDLKFASVREGRGTDRRFVFEIVTPSQGRRLYQATSDQEMKQWLYAICNAIESCINGTSTVRTIDQAKARGPSGAYDDHALPARSKYNLGFSARNLSLGFVPLIQTGRKSMPSTPVEATSGEARIRKTSLKKVLKQSGERFTNAMTGATSSINLAAHMADQPSEKAKRNSFGGLEVPRPTFGRAGSRQSLPASAPDRQPLQQQFNQLLPPISTPPGAKSSWADNDIENRVLEMAGLGLGASPPSRSGGGHGVLSLAESPSSAKRRVKSEAIRKPHANKHKLAQHQGGEGLTRSKSDDGSTMLAEDLADDKKELKKIASEEGNARCADCHGGMKASRWATISLHNTPIVLFLCIRCIGIHRSLGTHISKARSVDMDNWTPEQIALAREWGNIRGNAVWEATRGDEEPRPLGPEGMKEFVKQKYVEGRWLRPDDRLRFGFGPKV</sequence>
<protein>
    <recommendedName>
        <fullName evidence="11">Zinc finger protein</fullName>
    </recommendedName>
</protein>
<dbReference type="GO" id="GO:0008270">
    <property type="term" value="F:zinc ion binding"/>
    <property type="evidence" value="ECO:0007669"/>
    <property type="project" value="UniProtKB-KW"/>
</dbReference>
<dbReference type="Pfam" id="PF01412">
    <property type="entry name" value="ArfGap"/>
    <property type="match status" value="1"/>
</dbReference>
<feature type="region of interest" description="Disordered" evidence="6">
    <location>
        <begin position="902"/>
        <end position="938"/>
    </location>
</feature>
<evidence type="ECO:0000259" key="8">
    <source>
        <dbReference type="PROSITE" id="PS50115"/>
    </source>
</evidence>
<dbReference type="AlphaFoldDB" id="Q5KAL5"/>
<dbReference type="PaxDb" id="214684-Q5KAL5"/>
<evidence type="ECO:0000313" key="10">
    <source>
        <dbReference type="Proteomes" id="UP000002149"/>
    </source>
</evidence>
<feature type="compositionally biased region" description="Polar residues" evidence="6">
    <location>
        <begin position="622"/>
        <end position="644"/>
    </location>
</feature>
<dbReference type="EMBL" id="AE017350">
    <property type="protein sequence ID" value="AAW45988.2"/>
    <property type="molecule type" value="Genomic_DNA"/>
</dbReference>
<dbReference type="InterPro" id="IPR001164">
    <property type="entry name" value="ArfGAP_dom"/>
</dbReference>
<evidence type="ECO:0000256" key="1">
    <source>
        <dbReference type="ARBA" id="ARBA00022468"/>
    </source>
</evidence>
<feature type="compositionally biased region" description="Low complexity" evidence="6">
    <location>
        <begin position="61"/>
        <end position="74"/>
    </location>
</feature>
<accession>Q55KW4</accession>
<dbReference type="SMART" id="SM00233">
    <property type="entry name" value="PH"/>
    <property type="match status" value="1"/>
</dbReference>
<dbReference type="GeneID" id="3254285"/>
<dbReference type="PRINTS" id="PR00405">
    <property type="entry name" value="REVINTRACTNG"/>
</dbReference>
<dbReference type="InterPro" id="IPR038508">
    <property type="entry name" value="ArfGAP_dom_sf"/>
</dbReference>
<dbReference type="CDD" id="cd08204">
    <property type="entry name" value="ArfGap"/>
    <property type="match status" value="1"/>
</dbReference>
<dbReference type="InterPro" id="IPR001849">
    <property type="entry name" value="PH_domain"/>
</dbReference>
<dbReference type="VEuPathDB" id="FungiDB:CNJ01270"/>
<feature type="region of interest" description="Disordered" evidence="6">
    <location>
        <begin position="586"/>
        <end position="650"/>
    </location>
</feature>
<organism evidence="9 10">
    <name type="scientific">Cryptococcus deneoformans (strain JEC21 / ATCC MYA-565)</name>
    <name type="common">Cryptococcus neoformans var. neoformans serotype D</name>
    <dbReference type="NCBI Taxonomy" id="214684"/>
    <lineage>
        <taxon>Eukaryota</taxon>
        <taxon>Fungi</taxon>
        <taxon>Dikarya</taxon>
        <taxon>Basidiomycota</taxon>
        <taxon>Agaricomycotina</taxon>
        <taxon>Tremellomycetes</taxon>
        <taxon>Tremellales</taxon>
        <taxon>Cryptococcaceae</taxon>
        <taxon>Cryptococcus</taxon>
        <taxon>Cryptococcus neoformans species complex</taxon>
    </lineage>
</organism>
<dbReference type="FunFam" id="2.30.29.30:FF:000252">
    <property type="entry name" value="ARF GTPase activator (Csx2)"/>
    <property type="match status" value="1"/>
</dbReference>
<dbReference type="FunFam" id="1.10.220.150:FF:000009">
    <property type="entry name" value="stromal membrane-associated protein 1 isoform X1"/>
    <property type="match status" value="1"/>
</dbReference>
<feature type="region of interest" description="Disordered" evidence="6">
    <location>
        <begin position="1"/>
        <end position="74"/>
    </location>
</feature>
<evidence type="ECO:0000256" key="2">
    <source>
        <dbReference type="ARBA" id="ARBA00022723"/>
    </source>
</evidence>
<evidence type="ECO:0000256" key="3">
    <source>
        <dbReference type="ARBA" id="ARBA00022771"/>
    </source>
</evidence>
<evidence type="ECO:0000259" key="7">
    <source>
        <dbReference type="PROSITE" id="PS50003"/>
    </source>
</evidence>
<feature type="domain" description="PH" evidence="7">
    <location>
        <begin position="689"/>
        <end position="795"/>
    </location>
</feature>
<dbReference type="PROSITE" id="PS50115">
    <property type="entry name" value="ARFGAP"/>
    <property type="match status" value="1"/>
</dbReference>
<feature type="region of interest" description="Disordered" evidence="6">
    <location>
        <begin position="322"/>
        <end position="342"/>
    </location>
</feature>
<dbReference type="InterPro" id="IPR051718">
    <property type="entry name" value="ARF_GTPase-activating"/>
</dbReference>
<evidence type="ECO:0000256" key="6">
    <source>
        <dbReference type="SAM" id="MobiDB-lite"/>
    </source>
</evidence>
<dbReference type="InterPro" id="IPR011993">
    <property type="entry name" value="PH-like_dom_sf"/>
</dbReference>
<dbReference type="SUPFAM" id="SSF57863">
    <property type="entry name" value="ArfGap/RecO-like zinc finger"/>
    <property type="match status" value="1"/>
</dbReference>
<dbReference type="eggNOG" id="KOG0521">
    <property type="taxonomic scope" value="Eukaryota"/>
</dbReference>
<dbReference type="Pfam" id="PF00169">
    <property type="entry name" value="PH"/>
    <property type="match status" value="1"/>
</dbReference>
<feature type="region of interest" description="Disordered" evidence="6">
    <location>
        <begin position="414"/>
        <end position="438"/>
    </location>
</feature>
<feature type="region of interest" description="Disordered" evidence="6">
    <location>
        <begin position="980"/>
        <end position="1043"/>
    </location>
</feature>
<evidence type="ECO:0000313" key="9">
    <source>
        <dbReference type="EMBL" id="AAW45988.2"/>
    </source>
</evidence>
<feature type="region of interest" description="Disordered" evidence="6">
    <location>
        <begin position="537"/>
        <end position="564"/>
    </location>
</feature>